<dbReference type="Proteomes" id="UP000019205">
    <property type="component" value="Chromosome"/>
</dbReference>
<name>A4ADH4_9GAMM</name>
<comment type="caution">
    <text evidence="1">The sequence shown here is derived from an EMBL/GenBank/DDBJ whole genome shotgun (WGS) entry which is preliminary data.</text>
</comment>
<evidence type="ECO:0000313" key="1">
    <source>
        <dbReference type="EMBL" id="EAQ95972.1"/>
    </source>
</evidence>
<dbReference type="EMBL" id="AAOA02000001">
    <property type="protein sequence ID" value="EAQ95972.1"/>
    <property type="molecule type" value="Genomic_DNA"/>
</dbReference>
<reference evidence="1 2" key="1">
    <citation type="journal article" date="2007" name="Proc. Natl. Acad. Sci. U.S.A.">
        <title>Characterization of a marine gammaproteobacterium capable of aerobic anoxygenic photosynthesis.</title>
        <authorList>
            <person name="Fuchs B.M."/>
            <person name="Spring S."/>
            <person name="Teeling H."/>
            <person name="Quast C."/>
            <person name="Wulf J."/>
            <person name="Schattenhofer M."/>
            <person name="Yan S."/>
            <person name="Ferriera S."/>
            <person name="Johnson J."/>
            <person name="Glockner F.O."/>
            <person name="Amann R."/>
        </authorList>
    </citation>
    <scope>NUCLEOTIDE SEQUENCE [LARGE SCALE GENOMIC DNA]</scope>
    <source>
        <strain evidence="1">KT71</strain>
    </source>
</reference>
<dbReference type="STRING" id="314285.KT71_18252"/>
<dbReference type="HOGENOM" id="CLU_846523_0_0_6"/>
<proteinExistence type="predicted"/>
<dbReference type="AlphaFoldDB" id="A4ADH4"/>
<dbReference type="RefSeq" id="WP_008296092.1">
    <property type="nucleotide sequence ID" value="NZ_CM002299.1"/>
</dbReference>
<evidence type="ECO:0008006" key="3">
    <source>
        <dbReference type="Google" id="ProtNLM"/>
    </source>
</evidence>
<gene>
    <name evidence="1" type="ORF">KT71_18252</name>
</gene>
<sequence>MYKLRIPFKLAMGQKLNIENEQGEYVAFGDLQAHVEFTGHFWVLTLRGFESDADAEGFFDWIRVGFDWWLLERGMAATYPLEIDPIHRPEDPEAAGENLGRAFGVPEEDRGRVDGVVSGNRPAVFPVDEHIKVFTAGPATVTMGNTSTQFLEHIRDALLRGGADARASESLRTALDLYAGFFSESSSNAKFLSLMMVLEVLAGDRLRNADEMEARATAADVVETLIKGEESAIDDCLQHAANGLRGSRMSHTQAIQSMVSEILASAGRPEDEVKAAVREAKELYRLRGNLVHNGILDPRHRERLIDRSRELVSVLLHCCFEREVIGGQ</sequence>
<dbReference type="OrthoDB" id="9803403at2"/>
<reference evidence="1 2" key="2">
    <citation type="journal article" date="2009" name="PLoS ONE">
        <title>The photosynthetic apparatus and its regulation in the aerobic gammaproteobacterium Congregibacter litoralis gen. nov., sp. nov.</title>
        <authorList>
            <person name="Spring S."/>
            <person name="Lunsdorf H."/>
            <person name="Fuchs B.M."/>
            <person name="Tindall B.J."/>
        </authorList>
    </citation>
    <scope>NUCLEOTIDE SEQUENCE [LARGE SCALE GENOMIC DNA]</scope>
    <source>
        <strain evidence="1">KT71</strain>
    </source>
</reference>
<protein>
    <recommendedName>
        <fullName evidence="3">Apea-like HEPN domain-containing protein</fullName>
    </recommendedName>
</protein>
<evidence type="ECO:0000313" key="2">
    <source>
        <dbReference type="Proteomes" id="UP000019205"/>
    </source>
</evidence>
<keyword evidence="2" id="KW-1185">Reference proteome</keyword>
<accession>A4ADH4</accession>
<organism evidence="1 2">
    <name type="scientific">Congregibacter litoralis KT71</name>
    <dbReference type="NCBI Taxonomy" id="314285"/>
    <lineage>
        <taxon>Bacteria</taxon>
        <taxon>Pseudomonadati</taxon>
        <taxon>Pseudomonadota</taxon>
        <taxon>Gammaproteobacteria</taxon>
        <taxon>Cellvibrionales</taxon>
        <taxon>Halieaceae</taxon>
        <taxon>Congregibacter</taxon>
    </lineage>
</organism>